<proteinExistence type="predicted"/>
<dbReference type="AlphaFoldDB" id="A0AAD6VKK7"/>
<evidence type="ECO:0000256" key="1">
    <source>
        <dbReference type="SAM" id="MobiDB-lite"/>
    </source>
</evidence>
<sequence>MEDGINHARAAEPSQKGPHIGLQALTRGRYHVPETLSCSKRAHGTKSNFIWVVLHGEASTKSMSQIGELKHNLYEFYEEFTGRRAGVDCRAARAMEGREAKEEGGRYKGSITHLGLARDPQCDGDGRKTMRKAVGRDSLVDLKYVARRAIPCPCGAACSCTWRTRIHANESAKAPPLTRGNREMSGVGQEWGLASGTGCGHHLDTPPLRGTAEARAEQGRSMKAAGKRKHGRVLGRAAARVAGGASGVEKARGTVGMGVSGANGAGGVGRVAQCYKQSGRHPDLTFDTRSSDGLILIFLSPARIPLSLLLHATQCSGPPPAPCRATRLPLARTPVARHVWGTGVDPCIRSEICLAPVKKLFAPAPVPAAHLDARERHACGAARVRARAARAGRVGRRAVAYSMAINIQIPGSALFGIVRGPTLMSAG</sequence>
<evidence type="ECO:0000313" key="2">
    <source>
        <dbReference type="EMBL" id="KAJ7215859.1"/>
    </source>
</evidence>
<reference evidence="2" key="1">
    <citation type="submission" date="2023-03" db="EMBL/GenBank/DDBJ databases">
        <title>Massive genome expansion in bonnet fungi (Mycena s.s.) driven by repeated elements and novel gene families across ecological guilds.</title>
        <authorList>
            <consortium name="Lawrence Berkeley National Laboratory"/>
            <person name="Harder C.B."/>
            <person name="Miyauchi S."/>
            <person name="Viragh M."/>
            <person name="Kuo A."/>
            <person name="Thoen E."/>
            <person name="Andreopoulos B."/>
            <person name="Lu D."/>
            <person name="Skrede I."/>
            <person name="Drula E."/>
            <person name="Henrissat B."/>
            <person name="Morin E."/>
            <person name="Kohler A."/>
            <person name="Barry K."/>
            <person name="LaButti K."/>
            <person name="Morin E."/>
            <person name="Salamov A."/>
            <person name="Lipzen A."/>
            <person name="Mereny Z."/>
            <person name="Hegedus B."/>
            <person name="Baldrian P."/>
            <person name="Stursova M."/>
            <person name="Weitz H."/>
            <person name="Taylor A."/>
            <person name="Grigoriev I.V."/>
            <person name="Nagy L.G."/>
            <person name="Martin F."/>
            <person name="Kauserud H."/>
        </authorList>
    </citation>
    <scope>NUCLEOTIDE SEQUENCE</scope>
    <source>
        <strain evidence="2">9144</strain>
    </source>
</reference>
<dbReference type="Proteomes" id="UP001219525">
    <property type="component" value="Unassembled WGS sequence"/>
</dbReference>
<comment type="caution">
    <text evidence="2">The sequence shown here is derived from an EMBL/GenBank/DDBJ whole genome shotgun (WGS) entry which is preliminary data.</text>
</comment>
<protein>
    <submittedName>
        <fullName evidence="2">Uncharacterized protein</fullName>
    </submittedName>
</protein>
<dbReference type="EMBL" id="JARJCW010000016">
    <property type="protein sequence ID" value="KAJ7215859.1"/>
    <property type="molecule type" value="Genomic_DNA"/>
</dbReference>
<organism evidence="2 3">
    <name type="scientific">Mycena pura</name>
    <dbReference type="NCBI Taxonomy" id="153505"/>
    <lineage>
        <taxon>Eukaryota</taxon>
        <taxon>Fungi</taxon>
        <taxon>Dikarya</taxon>
        <taxon>Basidiomycota</taxon>
        <taxon>Agaricomycotina</taxon>
        <taxon>Agaricomycetes</taxon>
        <taxon>Agaricomycetidae</taxon>
        <taxon>Agaricales</taxon>
        <taxon>Marasmiineae</taxon>
        <taxon>Mycenaceae</taxon>
        <taxon>Mycena</taxon>
    </lineage>
</organism>
<keyword evidence="3" id="KW-1185">Reference proteome</keyword>
<evidence type="ECO:0000313" key="3">
    <source>
        <dbReference type="Proteomes" id="UP001219525"/>
    </source>
</evidence>
<accession>A0AAD6VKK7</accession>
<name>A0AAD6VKK7_9AGAR</name>
<gene>
    <name evidence="2" type="ORF">GGX14DRAFT_391539</name>
</gene>
<feature type="region of interest" description="Disordered" evidence="1">
    <location>
        <begin position="202"/>
        <end position="234"/>
    </location>
</feature>